<dbReference type="Proteomes" id="UP001606302">
    <property type="component" value="Unassembled WGS sequence"/>
</dbReference>
<dbReference type="EMBL" id="JBIGHX010000001">
    <property type="protein sequence ID" value="MFG6460048.1"/>
    <property type="molecule type" value="Genomic_DNA"/>
</dbReference>
<dbReference type="CDD" id="cd08422">
    <property type="entry name" value="PBP2_CrgA_like"/>
    <property type="match status" value="1"/>
</dbReference>
<evidence type="ECO:0000256" key="4">
    <source>
        <dbReference type="ARBA" id="ARBA00023163"/>
    </source>
</evidence>
<comment type="caution">
    <text evidence="7">The sequence shown here is derived from an EMBL/GenBank/DDBJ whole genome shotgun (WGS) entry which is preliminary data.</text>
</comment>
<dbReference type="Gene3D" id="1.10.10.10">
    <property type="entry name" value="Winged helix-like DNA-binding domain superfamily/Winged helix DNA-binding domain"/>
    <property type="match status" value="1"/>
</dbReference>
<dbReference type="InterPro" id="IPR036390">
    <property type="entry name" value="WH_DNA-bd_sf"/>
</dbReference>
<dbReference type="SUPFAM" id="SSF46785">
    <property type="entry name" value="Winged helix' DNA-binding domain"/>
    <property type="match status" value="1"/>
</dbReference>
<feature type="domain" description="HTH lysR-type" evidence="6">
    <location>
        <begin position="3"/>
        <end position="60"/>
    </location>
</feature>
<evidence type="ECO:0000256" key="3">
    <source>
        <dbReference type="ARBA" id="ARBA00023125"/>
    </source>
</evidence>
<keyword evidence="3" id="KW-0238">DNA-binding</keyword>
<keyword evidence="5" id="KW-0175">Coiled coil</keyword>
<comment type="similarity">
    <text evidence="1">Belongs to the LysR transcriptional regulatory family.</text>
</comment>
<dbReference type="InterPro" id="IPR058163">
    <property type="entry name" value="LysR-type_TF_proteobact-type"/>
</dbReference>
<organism evidence="7 8">
    <name type="scientific">Pelomonas lactea</name>
    <dbReference type="NCBI Taxonomy" id="3299030"/>
    <lineage>
        <taxon>Bacteria</taxon>
        <taxon>Pseudomonadati</taxon>
        <taxon>Pseudomonadota</taxon>
        <taxon>Betaproteobacteria</taxon>
        <taxon>Burkholderiales</taxon>
        <taxon>Sphaerotilaceae</taxon>
        <taxon>Roseateles</taxon>
    </lineage>
</organism>
<accession>A0ABW7GDM1</accession>
<protein>
    <submittedName>
        <fullName evidence="7">LysR family transcriptional regulator</fullName>
    </submittedName>
</protein>
<dbReference type="Gene3D" id="3.40.190.290">
    <property type="match status" value="1"/>
</dbReference>
<dbReference type="Pfam" id="PF00126">
    <property type="entry name" value="HTH_1"/>
    <property type="match status" value="1"/>
</dbReference>
<evidence type="ECO:0000313" key="7">
    <source>
        <dbReference type="EMBL" id="MFG6460048.1"/>
    </source>
</evidence>
<proteinExistence type="inferred from homology"/>
<dbReference type="SUPFAM" id="SSF53850">
    <property type="entry name" value="Periplasmic binding protein-like II"/>
    <property type="match status" value="1"/>
</dbReference>
<evidence type="ECO:0000256" key="5">
    <source>
        <dbReference type="SAM" id="Coils"/>
    </source>
</evidence>
<dbReference type="PANTHER" id="PTHR30537">
    <property type="entry name" value="HTH-TYPE TRANSCRIPTIONAL REGULATOR"/>
    <property type="match status" value="1"/>
</dbReference>
<dbReference type="PRINTS" id="PR00039">
    <property type="entry name" value="HTHLYSR"/>
</dbReference>
<dbReference type="InterPro" id="IPR005119">
    <property type="entry name" value="LysR_subst-bd"/>
</dbReference>
<dbReference type="RefSeq" id="WP_394508847.1">
    <property type="nucleotide sequence ID" value="NZ_JBIGHX010000001.1"/>
</dbReference>
<dbReference type="Pfam" id="PF03466">
    <property type="entry name" value="LysR_substrate"/>
    <property type="match status" value="1"/>
</dbReference>
<feature type="coiled-coil region" evidence="5">
    <location>
        <begin position="63"/>
        <end position="90"/>
    </location>
</feature>
<dbReference type="PANTHER" id="PTHR30537:SF80">
    <property type="entry name" value="TRANSCRIPTIONAL REGULATOR"/>
    <property type="match status" value="1"/>
</dbReference>
<keyword evidence="4" id="KW-0804">Transcription</keyword>
<evidence type="ECO:0000256" key="2">
    <source>
        <dbReference type="ARBA" id="ARBA00023015"/>
    </source>
</evidence>
<dbReference type="InterPro" id="IPR000847">
    <property type="entry name" value="LysR_HTH_N"/>
</dbReference>
<dbReference type="InterPro" id="IPR036388">
    <property type="entry name" value="WH-like_DNA-bd_sf"/>
</dbReference>
<evidence type="ECO:0000313" key="8">
    <source>
        <dbReference type="Proteomes" id="UP001606302"/>
    </source>
</evidence>
<name>A0ABW7GDM1_9BURK</name>
<evidence type="ECO:0000256" key="1">
    <source>
        <dbReference type="ARBA" id="ARBA00009437"/>
    </source>
</evidence>
<sequence>MADRLQAMQTLVRVVELGSFSAAARELGSTQSAVSKQVAALERQLGAQLLARSTRALRLTEAGERYVDEARRLVAEIAEAESQLRAGEHRLQGWLRVAASGSFARLKLMPLVQSFLAAHPGVKIDLRLNDGFVDLVEQGIDIAVRIGEQPDSSLVARRIGTVRRAVVARRGYFEQIGKPPPANPLALQQHDCIVFSELRAGPTWTFEAGPGADAPPGTLVSVRVAGSLRTNSGEAVREAVLAGMGLAYSPHWLLEKELARGDVVLAMPNWQGQALPMQLVSPPQRRLSGKVKAFGDHLAAGLAGG</sequence>
<dbReference type="PROSITE" id="PS50931">
    <property type="entry name" value="HTH_LYSR"/>
    <property type="match status" value="1"/>
</dbReference>
<keyword evidence="2" id="KW-0805">Transcription regulation</keyword>
<gene>
    <name evidence="7" type="ORF">ACG04Q_00610</name>
</gene>
<evidence type="ECO:0000259" key="6">
    <source>
        <dbReference type="PROSITE" id="PS50931"/>
    </source>
</evidence>
<reference evidence="7 8" key="1">
    <citation type="submission" date="2024-08" db="EMBL/GenBank/DDBJ databases">
        <authorList>
            <person name="Lu H."/>
        </authorList>
    </citation>
    <scope>NUCLEOTIDE SEQUENCE [LARGE SCALE GENOMIC DNA]</scope>
    <source>
        <strain evidence="7 8">DXS20W</strain>
    </source>
</reference>
<keyword evidence="8" id="KW-1185">Reference proteome</keyword>